<proteinExistence type="inferred from homology"/>
<comment type="caution">
    <text evidence="4">The sequence shown here is derived from an EMBL/GenBank/DDBJ whole genome shotgun (WGS) entry which is preliminary data.</text>
</comment>
<evidence type="ECO:0000313" key="4">
    <source>
        <dbReference type="EMBL" id="KAF9941979.1"/>
    </source>
</evidence>
<dbReference type="GO" id="GO:0030246">
    <property type="term" value="F:carbohydrate binding"/>
    <property type="evidence" value="ECO:0007669"/>
    <property type="project" value="InterPro"/>
</dbReference>
<dbReference type="AlphaFoldDB" id="A0A9P6IP97"/>
<dbReference type="GO" id="GO:0006006">
    <property type="term" value="P:glucose metabolic process"/>
    <property type="evidence" value="ECO:0007669"/>
    <property type="project" value="TreeGrafter"/>
</dbReference>
<dbReference type="Pfam" id="PF01263">
    <property type="entry name" value="Aldose_epim"/>
    <property type="match status" value="1"/>
</dbReference>
<gene>
    <name evidence="4" type="ORF">BGZ65_000080</name>
</gene>
<name>A0A9P6IP97_9FUNG</name>
<dbReference type="InterPro" id="IPR018052">
    <property type="entry name" value="Ald1_epimerase_CS"/>
</dbReference>
<dbReference type="PROSITE" id="PS00545">
    <property type="entry name" value="ALDOSE_1_EPIMERASE"/>
    <property type="match status" value="1"/>
</dbReference>
<keyword evidence="5" id="KW-1185">Reference proteome</keyword>
<evidence type="ECO:0000256" key="1">
    <source>
        <dbReference type="ARBA" id="ARBA00006206"/>
    </source>
</evidence>
<dbReference type="InterPro" id="IPR014718">
    <property type="entry name" value="GH-type_carb-bd"/>
</dbReference>
<dbReference type="PANTHER" id="PTHR10091">
    <property type="entry name" value="ALDOSE-1-EPIMERASE"/>
    <property type="match status" value="1"/>
</dbReference>
<dbReference type="GO" id="GO:0033499">
    <property type="term" value="P:galactose catabolic process via UDP-galactose, Leloir pathway"/>
    <property type="evidence" value="ECO:0007669"/>
    <property type="project" value="TreeGrafter"/>
</dbReference>
<dbReference type="InterPro" id="IPR011013">
    <property type="entry name" value="Gal_mutarotase_sf_dom"/>
</dbReference>
<evidence type="ECO:0000256" key="3">
    <source>
        <dbReference type="ARBA" id="ARBA00023277"/>
    </source>
</evidence>
<keyword evidence="2" id="KW-0413">Isomerase</keyword>
<reference evidence="4" key="1">
    <citation type="journal article" date="2020" name="Fungal Divers.">
        <title>Resolving the Mortierellaceae phylogeny through synthesis of multi-gene phylogenetics and phylogenomics.</title>
        <authorList>
            <person name="Vandepol N."/>
            <person name="Liber J."/>
            <person name="Desiro A."/>
            <person name="Na H."/>
            <person name="Kennedy M."/>
            <person name="Barry K."/>
            <person name="Grigoriev I.V."/>
            <person name="Miller A.N."/>
            <person name="O'Donnell K."/>
            <person name="Stajich J.E."/>
            <person name="Bonito G."/>
        </authorList>
    </citation>
    <scope>NUCLEOTIDE SEQUENCE</scope>
    <source>
        <strain evidence="4">MES-2147</strain>
    </source>
</reference>
<dbReference type="InterPro" id="IPR047215">
    <property type="entry name" value="Galactose_mutarotase-like"/>
</dbReference>
<accession>A0A9P6IP97</accession>
<protein>
    <recommendedName>
        <fullName evidence="6">Aldose 1-epimerase</fullName>
    </recommendedName>
</protein>
<comment type="similarity">
    <text evidence="1">Belongs to the aldose epimerase family.</text>
</comment>
<dbReference type="GO" id="GO:0004034">
    <property type="term" value="F:aldose 1-epimerase activity"/>
    <property type="evidence" value="ECO:0007669"/>
    <property type="project" value="TreeGrafter"/>
</dbReference>
<dbReference type="PANTHER" id="PTHR10091:SF0">
    <property type="entry name" value="GALACTOSE MUTAROTASE"/>
    <property type="match status" value="1"/>
</dbReference>
<dbReference type="SUPFAM" id="SSF74650">
    <property type="entry name" value="Galactose mutarotase-like"/>
    <property type="match status" value="1"/>
</dbReference>
<dbReference type="Gene3D" id="2.70.98.10">
    <property type="match status" value="1"/>
</dbReference>
<sequence length="418" mass="46701">MTIVEHSPVPSVEGQGPPVGTPIRSFLLTDVSSPGIACQIISLGATLTHLWVPDNKNGTRDIVLGFDDLTAYRTKHDPYFGASVGRTANRIAQGQFSLPDDPTVIYQLDRNNGPNSLHGGIDGFSFRNWDVELLDKTPEGGDQGAALRLNMVSDHMDQGFPGRIQVFCTYRLFNSKLEIMYEAYHIDQDEPAPQQVIIVSLTNHAYFNLNGVPTPESTNELSTTLVTNHEVQMFNIDHYLETDSTSVPTGNVLSLDQVPAMNFKAAKKIGQDLAQTPGGGHGYDHFYPARAAISTPEKYRLTNDVHRTTLDTLVKVNSPESGIRMVMETTDPGFQLYTANYVQLDPNQVDTKDESQKDVRTQFPHVRKARWGYSPYSAFCLESSRFPDAINHPTWRDQVLLRRGDRYQSRTVFTFSTE</sequence>
<evidence type="ECO:0008006" key="6">
    <source>
        <dbReference type="Google" id="ProtNLM"/>
    </source>
</evidence>
<dbReference type="Proteomes" id="UP000749646">
    <property type="component" value="Unassembled WGS sequence"/>
</dbReference>
<dbReference type="OrthoDB" id="274691at2759"/>
<keyword evidence="3" id="KW-0119">Carbohydrate metabolism</keyword>
<dbReference type="CDD" id="cd09019">
    <property type="entry name" value="galactose_mutarotase_like"/>
    <property type="match status" value="1"/>
</dbReference>
<evidence type="ECO:0000313" key="5">
    <source>
        <dbReference type="Proteomes" id="UP000749646"/>
    </source>
</evidence>
<dbReference type="EMBL" id="JAAAHW010009384">
    <property type="protein sequence ID" value="KAF9941979.1"/>
    <property type="molecule type" value="Genomic_DNA"/>
</dbReference>
<organism evidence="4 5">
    <name type="scientific">Modicella reniformis</name>
    <dbReference type="NCBI Taxonomy" id="1440133"/>
    <lineage>
        <taxon>Eukaryota</taxon>
        <taxon>Fungi</taxon>
        <taxon>Fungi incertae sedis</taxon>
        <taxon>Mucoromycota</taxon>
        <taxon>Mortierellomycotina</taxon>
        <taxon>Mortierellomycetes</taxon>
        <taxon>Mortierellales</taxon>
        <taxon>Mortierellaceae</taxon>
        <taxon>Modicella</taxon>
    </lineage>
</organism>
<dbReference type="InterPro" id="IPR008183">
    <property type="entry name" value="Aldose_1/G6P_1-epimerase"/>
</dbReference>
<evidence type="ECO:0000256" key="2">
    <source>
        <dbReference type="ARBA" id="ARBA00023235"/>
    </source>
</evidence>